<sequence length="1018" mass="114566">MESNGTRKGPLPGGRQGASGAGAGRDSMRTASRARGAARPPSSSSHPSSPPAGLVSAGSSRAQQSAPATGGVRRMRWTTQMNSNALRAYFRAKGGETGGFAYRARMHRLFAELEPSVIVTEQNLADRVRYILRSNTFDVTELERLRREAVPSSGENAAAEDAAPQLAEQTANVDAAVNTPVVVDSNDDGTVAQELELEQMRSTLEEAIVETRSTTLENRPRLPRLALSKRNRAVVRALNPMLVTYLEASRDLCDTDSILFGAALAVCRIIGAKLSTAGRATGQSSAIPAWRIRIEERIAKARALIGRLICFRSGNTRPRIVRTVRMAFAGTNVSLSQPDIMQKLTERIDDLKQRIAAWGKRIRRYTERSTRFNQNRLFQSDQKRLYKSLERPIVSGTGPAPNLADMVAFWRSLWSEPVNHNEGPWTEVVASQCASITPMDPVIITPDDVAEAVRRAPNWKSPGLDGLHHYWLKGFMVCHSVLARQFQEALNQKSLPSLFTTGITHLVPKDQGAIDPSKYRPITWKSENVWDRLTHTRPELIADGTNGDIACDSYNRYLEDVDELAYLGVDFYRFSLSWARILPTGRVDYVNLDGIRYYNALLDALAEKNIEPLVTLFHWDLPQSLQDLGGWANPKMVDYFRDYSDLCFKEFGDKVKSWITVNEPYEICEDAYGDLKKAPALDSHGVGNYLCSDTLLKAHAEVYHLYNDTYRPVQNGRIMISLNSIWYEPSDPSNAEQVALAEVANQFKFGWFAHPIFTEEGGYPAVMVENVAQQSAAEGLPKPRLEQFDEYWIQRIKGTSDFLGINHYTTHLITGAGVDPTAKSPSWLKDIGAVTTMEVGGDSASEWLRADKEREREREKERGKKKKIFININSNLQVVPTGFANLLRWCKSSYNDPPIYITENGYSDRGTLEDYGRIKYFNPNNNNPIYDYLTEILNVIYEDGVKVLGYTAWTLMDNFEWRAGFSERFGFYYVDITDPNRPRTPKLSVEYYKKLIAHRELPQDDRFKDPLQISKTEL</sequence>
<name>A0A8S3WT98_PARAO</name>
<dbReference type="Pfam" id="PF00232">
    <property type="entry name" value="Glyco_hydro_1"/>
    <property type="match status" value="1"/>
</dbReference>
<accession>A0A8S3WT98</accession>
<evidence type="ECO:0000313" key="9">
    <source>
        <dbReference type="Proteomes" id="UP000691718"/>
    </source>
</evidence>
<feature type="compositionally biased region" description="Low complexity" evidence="7">
    <location>
        <begin position="31"/>
        <end position="47"/>
    </location>
</feature>
<feature type="compositionally biased region" description="Polar residues" evidence="7">
    <location>
        <begin position="57"/>
        <end position="67"/>
    </location>
</feature>
<evidence type="ECO:0000256" key="2">
    <source>
        <dbReference type="ARBA" id="ARBA00011738"/>
    </source>
</evidence>
<dbReference type="InterPro" id="IPR001360">
    <property type="entry name" value="Glyco_hydro_1"/>
</dbReference>
<dbReference type="FunFam" id="3.20.20.80:FF:000013">
    <property type="entry name" value="lactase-phlorizin hydrolase"/>
    <property type="match status" value="1"/>
</dbReference>
<evidence type="ECO:0000256" key="5">
    <source>
        <dbReference type="ARBA" id="ARBA00023295"/>
    </source>
</evidence>
<dbReference type="AlphaFoldDB" id="A0A8S3WT98"/>
<evidence type="ECO:0000256" key="3">
    <source>
        <dbReference type="ARBA" id="ARBA00022801"/>
    </source>
</evidence>
<dbReference type="EMBL" id="CAJQZP010000693">
    <property type="protein sequence ID" value="CAG4978412.1"/>
    <property type="molecule type" value="Genomic_DNA"/>
</dbReference>
<evidence type="ECO:0000256" key="4">
    <source>
        <dbReference type="ARBA" id="ARBA00023180"/>
    </source>
</evidence>
<dbReference type="Proteomes" id="UP000691718">
    <property type="component" value="Unassembled WGS sequence"/>
</dbReference>
<keyword evidence="3" id="KW-0378">Hydrolase</keyword>
<keyword evidence="5" id="KW-0326">Glycosidase</keyword>
<organism evidence="8 9">
    <name type="scientific">Parnassius apollo</name>
    <name type="common">Apollo butterfly</name>
    <name type="synonym">Papilio apollo</name>
    <dbReference type="NCBI Taxonomy" id="110799"/>
    <lineage>
        <taxon>Eukaryota</taxon>
        <taxon>Metazoa</taxon>
        <taxon>Ecdysozoa</taxon>
        <taxon>Arthropoda</taxon>
        <taxon>Hexapoda</taxon>
        <taxon>Insecta</taxon>
        <taxon>Pterygota</taxon>
        <taxon>Neoptera</taxon>
        <taxon>Endopterygota</taxon>
        <taxon>Lepidoptera</taxon>
        <taxon>Glossata</taxon>
        <taxon>Ditrysia</taxon>
        <taxon>Papilionoidea</taxon>
        <taxon>Papilionidae</taxon>
        <taxon>Parnassiinae</taxon>
        <taxon>Parnassini</taxon>
        <taxon>Parnassius</taxon>
        <taxon>Parnassius</taxon>
    </lineage>
</organism>
<evidence type="ECO:0000256" key="6">
    <source>
        <dbReference type="SAM" id="Coils"/>
    </source>
</evidence>
<comment type="caution">
    <text evidence="8">The sequence shown here is derived from an EMBL/GenBank/DDBJ whole genome shotgun (WGS) entry which is preliminary data.</text>
</comment>
<evidence type="ECO:0000313" key="8">
    <source>
        <dbReference type="EMBL" id="CAG4978412.1"/>
    </source>
</evidence>
<dbReference type="PANTHER" id="PTHR10353:SF36">
    <property type="entry name" value="LP05116P"/>
    <property type="match status" value="1"/>
</dbReference>
<dbReference type="GO" id="GO:0005975">
    <property type="term" value="P:carbohydrate metabolic process"/>
    <property type="evidence" value="ECO:0007669"/>
    <property type="project" value="InterPro"/>
</dbReference>
<dbReference type="GO" id="GO:0008422">
    <property type="term" value="F:beta-glucosidase activity"/>
    <property type="evidence" value="ECO:0007669"/>
    <property type="project" value="TreeGrafter"/>
</dbReference>
<keyword evidence="6" id="KW-0175">Coiled coil</keyword>
<evidence type="ECO:0000256" key="1">
    <source>
        <dbReference type="ARBA" id="ARBA00010838"/>
    </source>
</evidence>
<feature type="region of interest" description="Disordered" evidence="7">
    <location>
        <begin position="1"/>
        <end position="76"/>
    </location>
</feature>
<dbReference type="PANTHER" id="PTHR10353">
    <property type="entry name" value="GLYCOSYL HYDROLASE"/>
    <property type="match status" value="1"/>
</dbReference>
<evidence type="ECO:0000256" key="7">
    <source>
        <dbReference type="SAM" id="MobiDB-lite"/>
    </source>
</evidence>
<protein>
    <submittedName>
        <fullName evidence="8">(apollo) hypothetical protein</fullName>
    </submittedName>
</protein>
<feature type="compositionally biased region" description="Gly residues" evidence="7">
    <location>
        <begin position="11"/>
        <end position="23"/>
    </location>
</feature>
<gene>
    <name evidence="8" type="ORF">PAPOLLO_LOCUS9644</name>
</gene>
<reference evidence="8" key="1">
    <citation type="submission" date="2021-04" db="EMBL/GenBank/DDBJ databases">
        <authorList>
            <person name="Tunstrom K."/>
        </authorList>
    </citation>
    <scope>NUCLEOTIDE SEQUENCE</scope>
</reference>
<comment type="subunit">
    <text evidence="2">Homodimer.</text>
</comment>
<feature type="coiled-coil region" evidence="6">
    <location>
        <begin position="341"/>
        <end position="368"/>
    </location>
</feature>
<keyword evidence="4" id="KW-0325">Glycoprotein</keyword>
<comment type="similarity">
    <text evidence="1">Belongs to the glycosyl hydrolase 1 family.</text>
</comment>
<proteinExistence type="inferred from homology"/>
<dbReference type="OrthoDB" id="65569at2759"/>
<keyword evidence="9" id="KW-1185">Reference proteome</keyword>